<dbReference type="InterPro" id="IPR002815">
    <property type="entry name" value="Spo11/TopoVI_A"/>
</dbReference>
<dbReference type="VEuPathDB" id="GiardiaDB:DHA2_150561"/>
<dbReference type="Pfam" id="PF04406">
    <property type="entry name" value="TP6A_N"/>
    <property type="match status" value="1"/>
</dbReference>
<comment type="cofactor">
    <cofactor evidence="2">
        <name>Mg(2+)</name>
        <dbReference type="ChEBI" id="CHEBI:18420"/>
    </cofactor>
</comment>
<dbReference type="GO" id="GO:0005524">
    <property type="term" value="F:ATP binding"/>
    <property type="evidence" value="ECO:0007669"/>
    <property type="project" value="InterPro"/>
</dbReference>
<dbReference type="VEuPathDB" id="GiardiaDB:GL50581_2306"/>
<evidence type="ECO:0000256" key="1">
    <source>
        <dbReference type="ARBA" id="ARBA00000185"/>
    </source>
</evidence>
<reference evidence="13" key="1">
    <citation type="submission" date="2012-02" db="EMBL/GenBank/DDBJ databases">
        <title>Genome sequencing of Giardia lamblia Genotypes A2 and B isolates (DH and GS) and comparative analysis with the genomes of Genotypes A1 and E (WB and Pig).</title>
        <authorList>
            <person name="Adam R."/>
            <person name="Dahlstrom E."/>
            <person name="Martens C."/>
            <person name="Bruno D."/>
            <person name="Barbian K."/>
            <person name="Porcella S.F."/>
            <person name="Nash T."/>
        </authorList>
    </citation>
    <scope>NUCLEOTIDE SEQUENCE</scope>
    <source>
        <strain evidence="13">DH</strain>
    </source>
</reference>
<comment type="catalytic activity">
    <reaction evidence="1">
        <text>ATP-dependent breakage, passage and rejoining of double-stranded DNA.</text>
        <dbReference type="EC" id="5.6.2.2"/>
    </reaction>
</comment>
<dbReference type="EMBL" id="AHGT01000046">
    <property type="protein sequence ID" value="ESU36484.1"/>
    <property type="molecule type" value="Genomic_DNA"/>
</dbReference>
<dbReference type="InterPro" id="IPR034136">
    <property type="entry name" value="TOPRIM_Topo6A/Spo11"/>
</dbReference>
<evidence type="ECO:0000256" key="5">
    <source>
        <dbReference type="ARBA" id="ARBA00022723"/>
    </source>
</evidence>
<dbReference type="EC" id="5.6.2.2" evidence="4"/>
<feature type="non-terminal residue" evidence="12">
    <location>
        <position position="1"/>
    </location>
</feature>
<dbReference type="CDD" id="cd00223">
    <property type="entry name" value="TOPRIM_TopoIIB_SPO"/>
    <property type="match status" value="1"/>
</dbReference>
<dbReference type="GO" id="GO:0003918">
    <property type="term" value="F:DNA topoisomerase type II (double strand cut, ATP-hydrolyzing) activity"/>
    <property type="evidence" value="ECO:0007669"/>
    <property type="project" value="UniProtKB-EC"/>
</dbReference>
<dbReference type="InterPro" id="IPR013049">
    <property type="entry name" value="Spo11/TopoVI_A_N"/>
</dbReference>
<reference evidence="12 13" key="2">
    <citation type="journal article" date="2013" name="Genome Biol. Evol.">
        <title>Genome sequencing of Giardia lamblia genotypes A2 and B isolates (DH and GS) and comparative analysis with the genomes of genotypes A1 and E (WB and Pig).</title>
        <authorList>
            <person name="Adam R.D."/>
            <person name="Dahlstrom E.W."/>
            <person name="Martens C.A."/>
            <person name="Bruno D.P."/>
            <person name="Barbian K.D."/>
            <person name="Ricklefs S.M."/>
            <person name="Hernandez M.M."/>
            <person name="Narla N.P."/>
            <person name="Patel R.B."/>
            <person name="Porcella S.F."/>
            <person name="Nash T.E."/>
        </authorList>
    </citation>
    <scope>NUCLEOTIDE SEQUENCE [LARGE SCALE GENOMIC DNA]</scope>
    <source>
        <strain evidence="12 13">DH</strain>
    </source>
</reference>
<dbReference type="AlphaFoldDB" id="V6TCN3"/>
<dbReference type="Pfam" id="PF21180">
    <property type="entry name" value="TOP6A-Spo11_Toprim"/>
    <property type="match status" value="1"/>
</dbReference>
<proteinExistence type="inferred from homology"/>
<dbReference type="GO" id="GO:0007131">
    <property type="term" value="P:reciprocal meiotic recombination"/>
    <property type="evidence" value="ECO:0007669"/>
    <property type="project" value="TreeGrafter"/>
</dbReference>
<dbReference type="PANTHER" id="PTHR10848:SF0">
    <property type="entry name" value="MEIOTIC RECOMBINATION PROTEIN SPO11"/>
    <property type="match status" value="1"/>
</dbReference>
<evidence type="ECO:0000313" key="13">
    <source>
        <dbReference type="Proteomes" id="UP000018320"/>
    </source>
</evidence>
<dbReference type="GO" id="GO:0000228">
    <property type="term" value="C:nuclear chromosome"/>
    <property type="evidence" value="ECO:0007669"/>
    <property type="project" value="TreeGrafter"/>
</dbReference>
<dbReference type="Gene3D" id="3.40.1360.10">
    <property type="match status" value="1"/>
</dbReference>
<evidence type="ECO:0000256" key="3">
    <source>
        <dbReference type="ARBA" id="ARBA00006559"/>
    </source>
</evidence>
<dbReference type="Proteomes" id="UP000018320">
    <property type="component" value="Unassembled WGS sequence"/>
</dbReference>
<accession>V6TCN3</accession>
<dbReference type="VEuPathDB" id="GiardiaDB:GL50803_0015279"/>
<keyword evidence="9 12" id="KW-0413">Isomerase</keyword>
<evidence type="ECO:0000256" key="6">
    <source>
        <dbReference type="ARBA" id="ARBA00022842"/>
    </source>
</evidence>
<dbReference type="VEuPathDB" id="GiardiaDB:QR46_1437"/>
<name>V6TCN3_GIAIN</name>
<dbReference type="GO" id="GO:0000706">
    <property type="term" value="P:meiotic DNA double-strand break processing"/>
    <property type="evidence" value="ECO:0007669"/>
    <property type="project" value="TreeGrafter"/>
</dbReference>
<dbReference type="SUPFAM" id="SSF56726">
    <property type="entry name" value="DNA topoisomerase IV, alpha subunit"/>
    <property type="match status" value="1"/>
</dbReference>
<dbReference type="GO" id="GO:0046872">
    <property type="term" value="F:metal ion binding"/>
    <property type="evidence" value="ECO:0007669"/>
    <property type="project" value="UniProtKB-KW"/>
</dbReference>
<evidence type="ECO:0000256" key="8">
    <source>
        <dbReference type="ARBA" id="ARBA00023125"/>
    </source>
</evidence>
<keyword evidence="7" id="KW-0799">Topoisomerase</keyword>
<dbReference type="PRINTS" id="PR01550">
    <property type="entry name" value="TOP6AFAMILY"/>
</dbReference>
<keyword evidence="5" id="KW-0479">Metal-binding</keyword>
<dbReference type="PANTHER" id="PTHR10848">
    <property type="entry name" value="MEIOTIC RECOMBINATION PROTEIN SPO11"/>
    <property type="match status" value="1"/>
</dbReference>
<dbReference type="GO" id="GO:0042138">
    <property type="term" value="P:meiotic DNA double-strand break formation"/>
    <property type="evidence" value="ECO:0007669"/>
    <property type="project" value="TreeGrafter"/>
</dbReference>
<evidence type="ECO:0000313" key="12">
    <source>
        <dbReference type="EMBL" id="ESU36484.1"/>
    </source>
</evidence>
<evidence type="ECO:0000259" key="10">
    <source>
        <dbReference type="Pfam" id="PF04406"/>
    </source>
</evidence>
<evidence type="ECO:0000256" key="4">
    <source>
        <dbReference type="ARBA" id="ARBA00012895"/>
    </source>
</evidence>
<dbReference type="GO" id="GO:0003677">
    <property type="term" value="F:DNA binding"/>
    <property type="evidence" value="ECO:0007669"/>
    <property type="project" value="UniProtKB-KW"/>
</dbReference>
<dbReference type="FunFam" id="3.40.1360.10:FF:000018">
    <property type="entry name" value="Type II DNA topoisomerase VI subunit A"/>
    <property type="match status" value="1"/>
</dbReference>
<comment type="similarity">
    <text evidence="3">Belongs to the TOP6A family.</text>
</comment>
<evidence type="ECO:0000256" key="7">
    <source>
        <dbReference type="ARBA" id="ARBA00023029"/>
    </source>
</evidence>
<protein>
    <recommendedName>
        <fullName evidence="4">DNA topoisomerase (ATP-hydrolyzing)</fullName>
        <ecNumber evidence="4">5.6.2.2</ecNumber>
    </recommendedName>
</protein>
<gene>
    <name evidence="12" type="ORF">DHA2_150561</name>
</gene>
<evidence type="ECO:0000256" key="2">
    <source>
        <dbReference type="ARBA" id="ARBA00001946"/>
    </source>
</evidence>
<dbReference type="Gene3D" id="1.10.10.10">
    <property type="entry name" value="Winged helix-like DNA-binding domain superfamily/Winged helix DNA-binding domain"/>
    <property type="match status" value="1"/>
</dbReference>
<feature type="domain" description="Topoisomerase 6 subunit A/Spo11 TOPRIM" evidence="11">
    <location>
        <begin position="170"/>
        <end position="331"/>
    </location>
</feature>
<keyword evidence="8" id="KW-0238">DNA-binding</keyword>
<sequence>VSDMCDIDKLGHQDDRAILELYRRILLQLYEQVESRAAGLILPMSEQDLQDKKGISFKRHPLRFARALRMIAESACAVVKKTFVNIRSLYYTAPSLYGSQVQSNVLIAEFCFGYSIEREMMHYRAAAKGLLLGNCTMVTQVGTVTASSLVAVPISPHFFYLQQIHTDAQFVLVIEKDTVFEHLIDSYEAIKDRLGQSFMVITGKGYPDAATRALVSFLDSCRIPIFGLADGDAHGMNILCTYAYGSASATRKSVVPNHYIAPSLVPIGVFSSHIQRSSKAIKGSRHCDPADLKLYDILITRLTALGRLEWANEVQNLAALGMQYELETILGQEGGLVSYVVETVVGVRKRICNFDNKCTATRLAGARANSS</sequence>
<keyword evidence="6" id="KW-0460">Magnesium</keyword>
<organism evidence="12 13">
    <name type="scientific">Giardia intestinalis</name>
    <name type="common">Giardia lamblia</name>
    <dbReference type="NCBI Taxonomy" id="5741"/>
    <lineage>
        <taxon>Eukaryota</taxon>
        <taxon>Metamonada</taxon>
        <taxon>Diplomonadida</taxon>
        <taxon>Hexamitidae</taxon>
        <taxon>Giardiinae</taxon>
        <taxon>Giardia</taxon>
    </lineage>
</organism>
<comment type="caution">
    <text evidence="12">The sequence shown here is derived from an EMBL/GenBank/DDBJ whole genome shotgun (WGS) entry which is preliminary data.</text>
</comment>
<feature type="domain" description="Spo11/DNA topoisomerase VI subunit A N-terminal" evidence="10">
    <location>
        <begin position="63"/>
        <end position="122"/>
    </location>
</feature>
<dbReference type="InterPro" id="IPR036388">
    <property type="entry name" value="WH-like_DNA-bd_sf"/>
</dbReference>
<evidence type="ECO:0000259" key="11">
    <source>
        <dbReference type="Pfam" id="PF21180"/>
    </source>
</evidence>
<dbReference type="InterPro" id="IPR036078">
    <property type="entry name" value="Spo11/TopoVI_A_sf"/>
</dbReference>
<evidence type="ECO:0000256" key="9">
    <source>
        <dbReference type="ARBA" id="ARBA00023235"/>
    </source>
</evidence>